<organism evidence="2 3">
    <name type="scientific">Trametes pubescens</name>
    <name type="common">White-rot fungus</name>
    <dbReference type="NCBI Taxonomy" id="154538"/>
    <lineage>
        <taxon>Eukaryota</taxon>
        <taxon>Fungi</taxon>
        <taxon>Dikarya</taxon>
        <taxon>Basidiomycota</taxon>
        <taxon>Agaricomycotina</taxon>
        <taxon>Agaricomycetes</taxon>
        <taxon>Polyporales</taxon>
        <taxon>Polyporaceae</taxon>
        <taxon>Trametes</taxon>
    </lineage>
</organism>
<dbReference type="AlphaFoldDB" id="A0A1M2VPA8"/>
<evidence type="ECO:0000313" key="3">
    <source>
        <dbReference type="Proteomes" id="UP000184267"/>
    </source>
</evidence>
<protein>
    <submittedName>
        <fullName evidence="2">Uncharacterized protein</fullName>
    </submittedName>
</protein>
<feature type="region of interest" description="Disordered" evidence="1">
    <location>
        <begin position="85"/>
        <end position="118"/>
    </location>
</feature>
<dbReference type="OrthoDB" id="419768at2759"/>
<proteinExistence type="predicted"/>
<dbReference type="STRING" id="154538.A0A1M2VPA8"/>
<keyword evidence="3" id="KW-1185">Reference proteome</keyword>
<dbReference type="EMBL" id="MNAD01000919">
    <property type="protein sequence ID" value="OJT09413.1"/>
    <property type="molecule type" value="Genomic_DNA"/>
</dbReference>
<reference evidence="2 3" key="1">
    <citation type="submission" date="2016-10" db="EMBL/GenBank/DDBJ databases">
        <title>Genome sequence of the basidiomycete white-rot fungus Trametes pubescens.</title>
        <authorList>
            <person name="Makela M.R."/>
            <person name="Granchi Z."/>
            <person name="Peng M."/>
            <person name="De Vries R.P."/>
            <person name="Grigoriev I."/>
            <person name="Riley R."/>
            <person name="Hilden K."/>
        </authorList>
    </citation>
    <scope>NUCLEOTIDE SEQUENCE [LARGE SCALE GENOMIC DNA]</scope>
    <source>
        <strain evidence="2 3">FBCC735</strain>
    </source>
</reference>
<sequence length="118" mass="13105">MSYVEIDIVDLNHERGKPTRRICPLTGPDLQDQPGSLEYTFRYCSKFPPNKGLPTDGSDPNLPDDLRERLESKDARAVMLNDLEMVGKEHTGEHHEGEKGQDNGKEGSEPAVKSVTDG</sequence>
<evidence type="ECO:0000313" key="2">
    <source>
        <dbReference type="EMBL" id="OJT09413.1"/>
    </source>
</evidence>
<comment type="caution">
    <text evidence="2">The sequence shown here is derived from an EMBL/GenBank/DDBJ whole genome shotgun (WGS) entry which is preliminary data.</text>
</comment>
<dbReference type="Proteomes" id="UP000184267">
    <property type="component" value="Unassembled WGS sequence"/>
</dbReference>
<accession>A0A1M2VPA8</accession>
<evidence type="ECO:0000256" key="1">
    <source>
        <dbReference type="SAM" id="MobiDB-lite"/>
    </source>
</evidence>
<name>A0A1M2VPA8_TRAPU</name>
<feature type="compositionally biased region" description="Basic and acidic residues" evidence="1">
    <location>
        <begin position="85"/>
        <end position="108"/>
    </location>
</feature>
<gene>
    <name evidence="2" type="ORF">TRAPUB_14116</name>
</gene>